<protein>
    <submittedName>
        <fullName evidence="2">Uncharacterized protein</fullName>
    </submittedName>
</protein>
<gene>
    <name evidence="2" type="ORF">METZ01_LOCUS149999</name>
</gene>
<dbReference type="EMBL" id="UINC01024119">
    <property type="protein sequence ID" value="SVA97145.1"/>
    <property type="molecule type" value="Genomic_DNA"/>
</dbReference>
<reference evidence="2" key="1">
    <citation type="submission" date="2018-05" db="EMBL/GenBank/DDBJ databases">
        <authorList>
            <person name="Lanie J.A."/>
            <person name="Ng W.-L."/>
            <person name="Kazmierczak K.M."/>
            <person name="Andrzejewski T.M."/>
            <person name="Davidsen T.M."/>
            <person name="Wayne K.J."/>
            <person name="Tettelin H."/>
            <person name="Glass J.I."/>
            <person name="Rusch D."/>
            <person name="Podicherti R."/>
            <person name="Tsui H.-C.T."/>
            <person name="Winkler M.E."/>
        </authorList>
    </citation>
    <scope>NUCLEOTIDE SEQUENCE</scope>
</reference>
<feature type="non-terminal residue" evidence="2">
    <location>
        <position position="97"/>
    </location>
</feature>
<feature type="compositionally biased region" description="Basic residues" evidence="1">
    <location>
        <begin position="86"/>
        <end position="97"/>
    </location>
</feature>
<feature type="region of interest" description="Disordered" evidence="1">
    <location>
        <begin position="1"/>
        <end position="97"/>
    </location>
</feature>
<accession>A0A382A6I1</accession>
<organism evidence="2">
    <name type="scientific">marine metagenome</name>
    <dbReference type="NCBI Taxonomy" id="408172"/>
    <lineage>
        <taxon>unclassified sequences</taxon>
        <taxon>metagenomes</taxon>
        <taxon>ecological metagenomes</taxon>
    </lineage>
</organism>
<evidence type="ECO:0000256" key="1">
    <source>
        <dbReference type="SAM" id="MobiDB-lite"/>
    </source>
</evidence>
<evidence type="ECO:0000313" key="2">
    <source>
        <dbReference type="EMBL" id="SVA97145.1"/>
    </source>
</evidence>
<feature type="non-terminal residue" evidence="2">
    <location>
        <position position="1"/>
    </location>
</feature>
<dbReference type="AlphaFoldDB" id="A0A382A6I1"/>
<feature type="compositionally biased region" description="Basic residues" evidence="1">
    <location>
        <begin position="23"/>
        <end position="70"/>
    </location>
</feature>
<name>A0A382A6I1_9ZZZZ</name>
<proteinExistence type="predicted"/>
<sequence>LSAHGGGCQQPRAPHAALDTRHGRPRRARRRSGRAGTRFRRRDAVRHPRLLHRGVRPTGHPGRHPHRRRLGTGEQGRALGGDRGPPRHHRTAPRRLL</sequence>